<dbReference type="EMBL" id="CP009502">
    <property type="protein sequence ID" value="AKB15218.1"/>
    <property type="molecule type" value="Genomic_DNA"/>
</dbReference>
<reference evidence="1 2" key="1">
    <citation type="submission" date="2014-07" db="EMBL/GenBank/DDBJ databases">
        <title>Methanogenic archaea and the global carbon cycle.</title>
        <authorList>
            <person name="Henriksen J.R."/>
            <person name="Luke J."/>
            <person name="Reinhart S."/>
            <person name="Benedict M.N."/>
            <person name="Youngblut N.D."/>
            <person name="Metcalf M.E."/>
            <person name="Whitaker R.J."/>
            <person name="Metcalf W.W."/>
        </authorList>
    </citation>
    <scope>NUCLEOTIDE SEQUENCE [LARGE SCALE GENOMIC DNA]</scope>
    <source>
        <strain evidence="1 2">CHTI-55</strain>
    </source>
</reference>
<evidence type="ECO:0000313" key="2">
    <source>
        <dbReference type="Proteomes" id="UP000056925"/>
    </source>
</evidence>
<dbReference type="AlphaFoldDB" id="A0A0E3KR28"/>
<accession>A0A0E3KR28</accession>
<dbReference type="PATRIC" id="fig|1434121.4.peg.1138"/>
<protein>
    <submittedName>
        <fullName evidence="1">Uncharacterized protein</fullName>
    </submittedName>
</protein>
<evidence type="ECO:0000313" key="1">
    <source>
        <dbReference type="EMBL" id="AKB15218.1"/>
    </source>
</evidence>
<name>A0A0E3KR28_METTE</name>
<dbReference type="KEGG" id="mthe:MSTHC_0900"/>
<gene>
    <name evidence="1" type="ORF">MSTHC_0900</name>
</gene>
<dbReference type="HOGENOM" id="CLU_2820979_0_0_2"/>
<dbReference type="Proteomes" id="UP000056925">
    <property type="component" value="Chromosome"/>
</dbReference>
<sequence length="66" mass="7627">MEKAWRKACRCYKNNIIRILLFPFNNFFSLCSLFLENIQKRLSASVAVKPGNHCSRSSKNTFTLLG</sequence>
<organism evidence="1 2">
    <name type="scientific">Methanosarcina thermophila CHTI-55</name>
    <dbReference type="NCBI Taxonomy" id="1434121"/>
    <lineage>
        <taxon>Archaea</taxon>
        <taxon>Methanobacteriati</taxon>
        <taxon>Methanobacteriota</taxon>
        <taxon>Stenosarchaea group</taxon>
        <taxon>Methanomicrobia</taxon>
        <taxon>Methanosarcinales</taxon>
        <taxon>Methanosarcinaceae</taxon>
        <taxon>Methanosarcina</taxon>
    </lineage>
</organism>
<proteinExistence type="predicted"/>